<dbReference type="CDD" id="cd21175">
    <property type="entry name" value="LPMO_AA9"/>
    <property type="match status" value="3"/>
</dbReference>
<dbReference type="SMART" id="SM00213">
    <property type="entry name" value="UBQ"/>
    <property type="match status" value="1"/>
</dbReference>
<feature type="compositionally biased region" description="Low complexity" evidence="16">
    <location>
        <begin position="347"/>
        <end position="366"/>
    </location>
</feature>
<name>A0A9W8KW33_9FUNG</name>
<evidence type="ECO:0000256" key="6">
    <source>
        <dbReference type="ARBA" id="ARBA00023001"/>
    </source>
</evidence>
<evidence type="ECO:0000256" key="9">
    <source>
        <dbReference type="ARBA" id="ARBA00023033"/>
    </source>
</evidence>
<dbReference type="Gene3D" id="2.70.50.70">
    <property type="match status" value="4"/>
</dbReference>
<comment type="cofactor">
    <cofactor evidence="1">
        <name>Cu(2+)</name>
        <dbReference type="ChEBI" id="CHEBI:29036"/>
    </cofactor>
</comment>
<evidence type="ECO:0000256" key="2">
    <source>
        <dbReference type="ARBA" id="ARBA00004613"/>
    </source>
</evidence>
<evidence type="ECO:0000256" key="14">
    <source>
        <dbReference type="ARBA" id="ARBA00045077"/>
    </source>
</evidence>
<proteinExistence type="inferred from homology"/>
<evidence type="ECO:0000256" key="1">
    <source>
        <dbReference type="ARBA" id="ARBA00001973"/>
    </source>
</evidence>
<keyword evidence="5" id="KW-0732">Signal</keyword>
<dbReference type="GO" id="GO:0030245">
    <property type="term" value="P:cellulose catabolic process"/>
    <property type="evidence" value="ECO:0007669"/>
    <property type="project" value="UniProtKB-KW"/>
</dbReference>
<dbReference type="PANTHER" id="PTHR33353:SF10">
    <property type="entry name" value="ENDO-BETA-1,4-GLUCANASE D"/>
    <property type="match status" value="1"/>
</dbReference>
<comment type="catalytic activity">
    <reaction evidence="14">
        <text>[(1-&gt;4)-beta-D-glucosyl]n+m + reduced acceptor + O2 = 4-dehydro-beta-D-glucosyl-[(1-&gt;4)-beta-D-glucosyl]n-1 + [(1-&gt;4)-beta-D-glucosyl]m + acceptor + H2O.</text>
        <dbReference type="EC" id="1.14.99.56"/>
    </reaction>
</comment>
<dbReference type="GO" id="GO:0004497">
    <property type="term" value="F:monooxygenase activity"/>
    <property type="evidence" value="ECO:0007669"/>
    <property type="project" value="UniProtKB-KW"/>
</dbReference>
<evidence type="ECO:0000256" key="13">
    <source>
        <dbReference type="ARBA" id="ARBA00044502"/>
    </source>
</evidence>
<dbReference type="SUPFAM" id="SSF54236">
    <property type="entry name" value="Ubiquitin-like"/>
    <property type="match status" value="1"/>
</dbReference>
<keyword evidence="9" id="KW-0503">Monooxygenase</keyword>
<feature type="region of interest" description="Disordered" evidence="16">
    <location>
        <begin position="897"/>
        <end position="917"/>
    </location>
</feature>
<keyword evidence="12" id="KW-0624">Polysaccharide degradation</keyword>
<keyword evidence="8" id="KW-0186">Copper</keyword>
<feature type="compositionally biased region" description="Polar residues" evidence="16">
    <location>
        <begin position="336"/>
        <end position="346"/>
    </location>
</feature>
<keyword evidence="10" id="KW-1015">Disulfide bond</keyword>
<evidence type="ECO:0000256" key="4">
    <source>
        <dbReference type="ARBA" id="ARBA00022723"/>
    </source>
</evidence>
<dbReference type="Gene3D" id="3.10.20.90">
    <property type="entry name" value="Phosphatidylinositol 3-kinase Catalytic Subunit, Chain A, domain 1"/>
    <property type="match status" value="1"/>
</dbReference>
<feature type="region of interest" description="Disordered" evidence="16">
    <location>
        <begin position="336"/>
        <end position="367"/>
    </location>
</feature>
<dbReference type="InterPro" id="IPR029071">
    <property type="entry name" value="Ubiquitin-like_domsf"/>
</dbReference>
<dbReference type="PANTHER" id="PTHR33353">
    <property type="entry name" value="PUTATIVE (AFU_ORTHOLOGUE AFUA_1G12560)-RELATED"/>
    <property type="match status" value="1"/>
</dbReference>
<keyword evidence="4" id="KW-0479">Metal-binding</keyword>
<keyword evidence="7" id="KW-0560">Oxidoreductase</keyword>
<keyword evidence="11" id="KW-0119">Carbohydrate metabolism</keyword>
<dbReference type="CDD" id="cd17039">
    <property type="entry name" value="Ubl_ubiquitin_like"/>
    <property type="match status" value="1"/>
</dbReference>
<dbReference type="GO" id="GO:0005576">
    <property type="term" value="C:extracellular region"/>
    <property type="evidence" value="ECO:0007669"/>
    <property type="project" value="UniProtKB-SubCell"/>
</dbReference>
<dbReference type="Pfam" id="PF00240">
    <property type="entry name" value="ubiquitin"/>
    <property type="match status" value="1"/>
</dbReference>
<evidence type="ECO:0000259" key="17">
    <source>
        <dbReference type="PROSITE" id="PS50053"/>
    </source>
</evidence>
<dbReference type="OrthoDB" id="4849160at2759"/>
<dbReference type="InterPro" id="IPR005103">
    <property type="entry name" value="AA9_LPMO"/>
</dbReference>
<evidence type="ECO:0000256" key="10">
    <source>
        <dbReference type="ARBA" id="ARBA00023157"/>
    </source>
</evidence>
<feature type="compositionally biased region" description="Low complexity" evidence="16">
    <location>
        <begin position="985"/>
        <end position="1004"/>
    </location>
</feature>
<dbReference type="Pfam" id="PF03443">
    <property type="entry name" value="AA9"/>
    <property type="match status" value="3"/>
</dbReference>
<sequence length="1069" mass="114654">MNILVKRSNGESTKLPITETLKIRQLKAHLEKIWAVPSKQQRIFYEDNELDDFESIGFSDRRRPKNSKKPVVLRLVVVHNLIIHVNTNLRSRQFEMDVCDFCTLGQIRRFIAEHMDADLKNTRISSGCVVLKPRVTIGKAFVDDGYSHYNSVTVSVMSRSHIGPCMIYMAPLESNGDGNAWFKIYESGWDTTNKKWCTTKVIDNNGLFNATIPTNIPSGDYIVRTELLALHQAKQIGGAQFYPNCVIVTVTNGQGSSQPKGYAIPGIYAPTDPGILYDRASDPTKYIIPGPVVFADGSISDGTVANDTRTSSSIISNTALAIESAHSTAPTIVNVSTNISGNTSPANGKSTNGSSNGSSSSNGVKKCGYKKGKSKKCQANIQATKTLNANSYGHIEIITANSVAYSREQCIRPYPSASRTAPVTDVTSTDLTCRTSNMNQSATKMCPIAAGSAITLQWHHNNNSTSDDIISRSHTGPVMVYMAPLESNGSGNVWFKIYENGWDTTNKEWATDKLIDNKGVLQVTIPNDIEAGEYLLRTEIIALHNARVLGGAQFFPNCVQLTVTGGGNSSPAGVALPGAYKATDPGILYSRSATNNSKYVIPGPAIYVPGGNNASSKYVKPSSNPNNFQPSANSQPSNAPTPTASPVTAIAINTTPTNSPPSNSPNTPTVNKCSNNRGGKRHRSRKCGIHSGGETHKENQCIRPYITEATRNFPVTSVTSADLTCRTSNMNQSATEMCSAVAGSVVTLHWHNRNDSPEDKIIAKSHTGPCIVYMAPMSSNGAGDVWFKVYESGWNNITKQWCTDKLIDKRGLLDIIIPSNIKAGDYLLRGEIIALHGASRLNGTQFFPNCVQLTITGGGSSEPTGVALPGYYKATDPGILYRRSQTDNSKYIIPGPPIYNPSSESKVEPSESESPVDTGTTVLGGAQFFPNCVQLTVAGSGTNQSVGVALPGYYKADYSEAKQTFLATKCPGLRLHSSFNGSRKGNASIGNGSASSQPSASSAPTVAIPTGTAPNVPQVIAAVLSKKCRHNSSKNGNSSSVQAKCMRKARKIGTFGMSSPFLIGRVFGM</sequence>
<organism evidence="18 19">
    <name type="scientific">Coemansia spiralis</name>
    <dbReference type="NCBI Taxonomy" id="417178"/>
    <lineage>
        <taxon>Eukaryota</taxon>
        <taxon>Fungi</taxon>
        <taxon>Fungi incertae sedis</taxon>
        <taxon>Zoopagomycota</taxon>
        <taxon>Kickxellomycotina</taxon>
        <taxon>Kickxellomycetes</taxon>
        <taxon>Kickxellales</taxon>
        <taxon>Kickxellaceae</taxon>
        <taxon>Coemansia</taxon>
    </lineage>
</organism>
<dbReference type="InterPro" id="IPR049892">
    <property type="entry name" value="AA9"/>
</dbReference>
<comment type="similarity">
    <text evidence="13">Belongs to the polysaccharide monooxygenase AA9 family.</text>
</comment>
<evidence type="ECO:0000256" key="7">
    <source>
        <dbReference type="ARBA" id="ARBA00023002"/>
    </source>
</evidence>
<dbReference type="AlphaFoldDB" id="A0A9W8KW33"/>
<comment type="subcellular location">
    <subcellularLocation>
        <location evidence="2">Secreted</location>
    </subcellularLocation>
</comment>
<evidence type="ECO:0000256" key="16">
    <source>
        <dbReference type="SAM" id="MobiDB-lite"/>
    </source>
</evidence>
<dbReference type="Proteomes" id="UP001151518">
    <property type="component" value="Unassembled WGS sequence"/>
</dbReference>
<feature type="compositionally biased region" description="Polar residues" evidence="16">
    <location>
        <begin position="617"/>
        <end position="646"/>
    </location>
</feature>
<dbReference type="EMBL" id="JANBTW010000101">
    <property type="protein sequence ID" value="KAJ2671493.1"/>
    <property type="molecule type" value="Genomic_DNA"/>
</dbReference>
<evidence type="ECO:0000256" key="3">
    <source>
        <dbReference type="ARBA" id="ARBA00022525"/>
    </source>
</evidence>
<reference evidence="18" key="1">
    <citation type="submission" date="2022-07" db="EMBL/GenBank/DDBJ databases">
        <title>Phylogenomic reconstructions and comparative analyses of Kickxellomycotina fungi.</title>
        <authorList>
            <person name="Reynolds N.K."/>
            <person name="Stajich J.E."/>
            <person name="Barry K."/>
            <person name="Grigoriev I.V."/>
            <person name="Crous P."/>
            <person name="Smith M.E."/>
        </authorList>
    </citation>
    <scope>NUCLEOTIDE SEQUENCE</scope>
    <source>
        <strain evidence="18">NRRL 3115</strain>
    </source>
</reference>
<feature type="compositionally biased region" description="Basic residues" evidence="16">
    <location>
        <begin position="678"/>
        <end position="688"/>
    </location>
</feature>
<evidence type="ECO:0000256" key="12">
    <source>
        <dbReference type="ARBA" id="ARBA00023326"/>
    </source>
</evidence>
<accession>A0A9W8KW33</accession>
<evidence type="ECO:0000256" key="15">
    <source>
        <dbReference type="ARBA" id="ARBA00047174"/>
    </source>
</evidence>
<dbReference type="InterPro" id="IPR000626">
    <property type="entry name" value="Ubiquitin-like_dom"/>
</dbReference>
<dbReference type="EC" id="1.14.99.56" evidence="15"/>
<keyword evidence="3" id="KW-0964">Secreted</keyword>
<feature type="region of interest" description="Disordered" evidence="16">
    <location>
        <begin position="984"/>
        <end position="1008"/>
    </location>
</feature>
<evidence type="ECO:0000313" key="18">
    <source>
        <dbReference type="EMBL" id="KAJ2671493.1"/>
    </source>
</evidence>
<evidence type="ECO:0000256" key="11">
    <source>
        <dbReference type="ARBA" id="ARBA00023277"/>
    </source>
</evidence>
<evidence type="ECO:0000256" key="5">
    <source>
        <dbReference type="ARBA" id="ARBA00022729"/>
    </source>
</evidence>
<feature type="domain" description="Ubiquitin-like" evidence="17">
    <location>
        <begin position="1"/>
        <end position="57"/>
    </location>
</feature>
<feature type="region of interest" description="Disordered" evidence="16">
    <location>
        <begin position="617"/>
        <end position="694"/>
    </location>
</feature>
<gene>
    <name evidence="18" type="ORF">GGI25_005482</name>
</gene>
<protein>
    <recommendedName>
        <fullName evidence="15">lytic cellulose monooxygenase (C4-dehydrogenating)</fullName>
        <ecNumber evidence="15">1.14.99.56</ecNumber>
    </recommendedName>
</protein>
<dbReference type="GO" id="GO:0046872">
    <property type="term" value="F:metal ion binding"/>
    <property type="evidence" value="ECO:0007669"/>
    <property type="project" value="UniProtKB-KW"/>
</dbReference>
<evidence type="ECO:0000256" key="8">
    <source>
        <dbReference type="ARBA" id="ARBA00023008"/>
    </source>
</evidence>
<keyword evidence="6" id="KW-0136">Cellulose degradation</keyword>
<comment type="caution">
    <text evidence="18">The sequence shown here is derived from an EMBL/GenBank/DDBJ whole genome shotgun (WGS) entry which is preliminary data.</text>
</comment>
<evidence type="ECO:0000313" key="19">
    <source>
        <dbReference type="Proteomes" id="UP001151518"/>
    </source>
</evidence>
<dbReference type="PROSITE" id="PS50053">
    <property type="entry name" value="UBIQUITIN_2"/>
    <property type="match status" value="1"/>
</dbReference>